<dbReference type="Proteomes" id="UP001465755">
    <property type="component" value="Unassembled WGS sequence"/>
</dbReference>
<comment type="caution">
    <text evidence="1">The sequence shown here is derived from an EMBL/GenBank/DDBJ whole genome shotgun (WGS) entry which is preliminary data.</text>
</comment>
<accession>A0AAW1NZ65</accession>
<name>A0AAW1NZ65_9CHLO</name>
<keyword evidence="2" id="KW-1185">Reference proteome</keyword>
<gene>
    <name evidence="1" type="ORF">WJX73_009183</name>
</gene>
<evidence type="ECO:0000313" key="1">
    <source>
        <dbReference type="EMBL" id="KAK9799845.1"/>
    </source>
</evidence>
<proteinExistence type="predicted"/>
<evidence type="ECO:0000313" key="2">
    <source>
        <dbReference type="Proteomes" id="UP001465755"/>
    </source>
</evidence>
<dbReference type="EMBL" id="JALJOQ010000086">
    <property type="protein sequence ID" value="KAK9799845.1"/>
    <property type="molecule type" value="Genomic_DNA"/>
</dbReference>
<organism evidence="1 2">
    <name type="scientific">Symbiochloris irregularis</name>
    <dbReference type="NCBI Taxonomy" id="706552"/>
    <lineage>
        <taxon>Eukaryota</taxon>
        <taxon>Viridiplantae</taxon>
        <taxon>Chlorophyta</taxon>
        <taxon>core chlorophytes</taxon>
        <taxon>Trebouxiophyceae</taxon>
        <taxon>Trebouxiales</taxon>
        <taxon>Trebouxiaceae</taxon>
        <taxon>Symbiochloris</taxon>
    </lineage>
</organism>
<dbReference type="AlphaFoldDB" id="A0AAW1NZ65"/>
<sequence>MGELAPHKLSLFSRCTGPPTSALQTRFLADLPHEYLVAFGADHATVVLQLVSIVQGSSALQDAHCRLPVQTVIDITTPGSASTPHVGAVAFSQQDDPLILAACLAGSIAVYSLQRCIEHLLEEEPSRPATHPWQWLQGQTSR</sequence>
<reference evidence="1 2" key="1">
    <citation type="journal article" date="2024" name="Nat. Commun.">
        <title>Phylogenomics reveals the evolutionary origins of lichenization in chlorophyte algae.</title>
        <authorList>
            <person name="Puginier C."/>
            <person name="Libourel C."/>
            <person name="Otte J."/>
            <person name="Skaloud P."/>
            <person name="Haon M."/>
            <person name="Grisel S."/>
            <person name="Petersen M."/>
            <person name="Berrin J.G."/>
            <person name="Delaux P.M."/>
            <person name="Dal Grande F."/>
            <person name="Keller J."/>
        </authorList>
    </citation>
    <scope>NUCLEOTIDE SEQUENCE [LARGE SCALE GENOMIC DNA]</scope>
    <source>
        <strain evidence="1 2">SAG 2036</strain>
    </source>
</reference>
<protein>
    <submittedName>
        <fullName evidence="1">Uncharacterized protein</fullName>
    </submittedName>
</protein>